<feature type="domain" description="OmpA-like" evidence="8">
    <location>
        <begin position="129"/>
        <end position="249"/>
    </location>
</feature>
<evidence type="ECO:0000256" key="7">
    <source>
        <dbReference type="PROSITE-ProRule" id="PRU00473"/>
    </source>
</evidence>
<comment type="similarity">
    <text evidence="2">Belongs to the MotB family.</text>
</comment>
<evidence type="ECO:0000256" key="4">
    <source>
        <dbReference type="ARBA" id="ARBA00022692"/>
    </source>
</evidence>
<proteinExistence type="inferred from homology"/>
<comment type="subcellular location">
    <subcellularLocation>
        <location evidence="1">Cell membrane</location>
        <topology evidence="1">Single-pass membrane protein</topology>
    </subcellularLocation>
</comment>
<protein>
    <submittedName>
        <fullName evidence="9">Chemotaxis protein MotB</fullName>
    </submittedName>
</protein>
<reference evidence="9" key="2">
    <citation type="submission" date="2020-09" db="EMBL/GenBank/DDBJ databases">
        <authorList>
            <person name="Sun Q."/>
            <person name="Ohkuma M."/>
        </authorList>
    </citation>
    <scope>NUCLEOTIDE SEQUENCE</scope>
    <source>
        <strain evidence="9">JCM 3346</strain>
    </source>
</reference>
<keyword evidence="3" id="KW-1003">Cell membrane</keyword>
<evidence type="ECO:0000256" key="2">
    <source>
        <dbReference type="ARBA" id="ARBA00008914"/>
    </source>
</evidence>
<dbReference type="Pfam" id="PF13677">
    <property type="entry name" value="MotB_plug"/>
    <property type="match status" value="1"/>
</dbReference>
<organism evidence="9 10">
    <name type="scientific">Agromyces mediolanus</name>
    <name type="common">Corynebacterium mediolanum</name>
    <dbReference type="NCBI Taxonomy" id="41986"/>
    <lineage>
        <taxon>Bacteria</taxon>
        <taxon>Bacillati</taxon>
        <taxon>Actinomycetota</taxon>
        <taxon>Actinomycetes</taxon>
        <taxon>Micrococcales</taxon>
        <taxon>Microbacteriaceae</taxon>
        <taxon>Agromyces</taxon>
    </lineage>
</organism>
<dbReference type="PROSITE" id="PS51123">
    <property type="entry name" value="OMPA_2"/>
    <property type="match status" value="1"/>
</dbReference>
<dbReference type="CDD" id="cd07185">
    <property type="entry name" value="OmpA_C-like"/>
    <property type="match status" value="1"/>
</dbReference>
<dbReference type="Pfam" id="PF00691">
    <property type="entry name" value="OmpA"/>
    <property type="match status" value="1"/>
</dbReference>
<reference evidence="9" key="1">
    <citation type="journal article" date="2014" name="Int. J. Syst. Evol. Microbiol.">
        <title>Complete genome sequence of Corynebacterium casei LMG S-19264T (=DSM 44701T), isolated from a smear-ripened cheese.</title>
        <authorList>
            <consortium name="US DOE Joint Genome Institute (JGI-PGF)"/>
            <person name="Walter F."/>
            <person name="Albersmeier A."/>
            <person name="Kalinowski J."/>
            <person name="Ruckert C."/>
        </authorList>
    </citation>
    <scope>NUCLEOTIDE SEQUENCE</scope>
    <source>
        <strain evidence="9">JCM 3346</strain>
    </source>
</reference>
<evidence type="ECO:0000259" key="8">
    <source>
        <dbReference type="PROSITE" id="PS51123"/>
    </source>
</evidence>
<keyword evidence="5" id="KW-1133">Transmembrane helix</keyword>
<gene>
    <name evidence="9" type="ORF">GCM10010196_10260</name>
</gene>
<dbReference type="EMBL" id="BMRJ01000001">
    <property type="protein sequence ID" value="GGR19030.1"/>
    <property type="molecule type" value="Genomic_DNA"/>
</dbReference>
<evidence type="ECO:0000256" key="1">
    <source>
        <dbReference type="ARBA" id="ARBA00004162"/>
    </source>
</evidence>
<evidence type="ECO:0000256" key="5">
    <source>
        <dbReference type="ARBA" id="ARBA00022989"/>
    </source>
</evidence>
<sequence length="272" mass="29719">MSARRKRRAANGEVHNDERWMASYMDMVTVLMCMFIVLFAMSTVDAEKFQALSNSLATGFGQEASDKVDISDGYVVPAELRSEETEQEPTPLDLAKQELQNLVEIRDRIDAALKQAGLREAVAFDIDEHGLIIRLVGAETYFTGNSVDLSELAQRVLTIVGGVLSSIPNEIRVEGHADPHGSPGPFPTDWELASGRAARVVRYFVEQGSLSPERAVAIGYGSARPITARSDEEGMALNRRVDLVVVSDQPEDVRALLPALYDQLEAATTAGQ</sequence>
<dbReference type="SUPFAM" id="SSF103088">
    <property type="entry name" value="OmpA-like"/>
    <property type="match status" value="1"/>
</dbReference>
<dbReference type="Proteomes" id="UP000610303">
    <property type="component" value="Unassembled WGS sequence"/>
</dbReference>
<name>A0A918F8I8_AGRME</name>
<keyword evidence="10" id="KW-1185">Reference proteome</keyword>
<dbReference type="InterPro" id="IPR036737">
    <property type="entry name" value="OmpA-like_sf"/>
</dbReference>
<dbReference type="InterPro" id="IPR050330">
    <property type="entry name" value="Bact_OuterMem_StrucFunc"/>
</dbReference>
<dbReference type="PANTHER" id="PTHR30329:SF21">
    <property type="entry name" value="LIPOPROTEIN YIAD-RELATED"/>
    <property type="match status" value="1"/>
</dbReference>
<evidence type="ECO:0000256" key="3">
    <source>
        <dbReference type="ARBA" id="ARBA00022475"/>
    </source>
</evidence>
<dbReference type="InterPro" id="IPR025713">
    <property type="entry name" value="MotB-like_N_dom"/>
</dbReference>
<dbReference type="PANTHER" id="PTHR30329">
    <property type="entry name" value="STATOR ELEMENT OF FLAGELLAR MOTOR COMPLEX"/>
    <property type="match status" value="1"/>
</dbReference>
<keyword evidence="4" id="KW-0812">Transmembrane</keyword>
<dbReference type="AlphaFoldDB" id="A0A918F8I8"/>
<comment type="caution">
    <text evidence="9">The sequence shown here is derived from an EMBL/GenBank/DDBJ whole genome shotgun (WGS) entry which is preliminary data.</text>
</comment>
<dbReference type="GO" id="GO:0005886">
    <property type="term" value="C:plasma membrane"/>
    <property type="evidence" value="ECO:0007669"/>
    <property type="project" value="UniProtKB-SubCell"/>
</dbReference>
<evidence type="ECO:0000313" key="9">
    <source>
        <dbReference type="EMBL" id="GGR19030.1"/>
    </source>
</evidence>
<dbReference type="Gene3D" id="3.30.1330.60">
    <property type="entry name" value="OmpA-like domain"/>
    <property type="match status" value="1"/>
</dbReference>
<accession>A0A918F8I8</accession>
<keyword evidence="6 7" id="KW-0472">Membrane</keyword>
<evidence type="ECO:0000256" key="6">
    <source>
        <dbReference type="ARBA" id="ARBA00023136"/>
    </source>
</evidence>
<dbReference type="InterPro" id="IPR006665">
    <property type="entry name" value="OmpA-like"/>
</dbReference>
<dbReference type="RefSeq" id="WP_189084190.1">
    <property type="nucleotide sequence ID" value="NZ_BMRJ01000001.1"/>
</dbReference>
<evidence type="ECO:0000313" key="10">
    <source>
        <dbReference type="Proteomes" id="UP000610303"/>
    </source>
</evidence>